<organism evidence="6 7">
    <name type="scientific">Amylocarpus encephaloides</name>
    <dbReference type="NCBI Taxonomy" id="45428"/>
    <lineage>
        <taxon>Eukaryota</taxon>
        <taxon>Fungi</taxon>
        <taxon>Dikarya</taxon>
        <taxon>Ascomycota</taxon>
        <taxon>Pezizomycotina</taxon>
        <taxon>Leotiomycetes</taxon>
        <taxon>Helotiales</taxon>
        <taxon>Helotiales incertae sedis</taxon>
        <taxon>Amylocarpus</taxon>
    </lineage>
</organism>
<dbReference type="Pfam" id="PF00023">
    <property type="entry name" value="Ank"/>
    <property type="match status" value="1"/>
</dbReference>
<keyword evidence="7" id="KW-1185">Reference proteome</keyword>
<feature type="repeat" description="ANK" evidence="3">
    <location>
        <begin position="913"/>
        <end position="948"/>
    </location>
</feature>
<dbReference type="InterPro" id="IPR056884">
    <property type="entry name" value="NPHP3-like_N"/>
</dbReference>
<dbReference type="SUPFAM" id="SSF48403">
    <property type="entry name" value="Ankyrin repeat"/>
    <property type="match status" value="2"/>
</dbReference>
<evidence type="ECO:0000313" key="7">
    <source>
        <dbReference type="Proteomes" id="UP000824998"/>
    </source>
</evidence>
<evidence type="ECO:0000259" key="5">
    <source>
        <dbReference type="Pfam" id="PF24883"/>
    </source>
</evidence>
<dbReference type="PROSITE" id="PS50088">
    <property type="entry name" value="ANK_REPEAT"/>
    <property type="match status" value="5"/>
</dbReference>
<dbReference type="InterPro" id="IPR027417">
    <property type="entry name" value="P-loop_NTPase"/>
</dbReference>
<dbReference type="PROSITE" id="PS50297">
    <property type="entry name" value="ANK_REP_REGION"/>
    <property type="match status" value="4"/>
</dbReference>
<feature type="domain" description="GPI inositol-deacylase winged helix" evidence="4">
    <location>
        <begin position="551"/>
        <end position="624"/>
    </location>
</feature>
<dbReference type="SMART" id="SM00248">
    <property type="entry name" value="ANK"/>
    <property type="match status" value="12"/>
</dbReference>
<evidence type="ECO:0000256" key="2">
    <source>
        <dbReference type="ARBA" id="ARBA00023043"/>
    </source>
</evidence>
<dbReference type="InterPro" id="IPR002110">
    <property type="entry name" value="Ankyrin_rpt"/>
</dbReference>
<reference evidence="6" key="1">
    <citation type="journal article" date="2021" name="IMA Fungus">
        <title>Genomic characterization of three marine fungi, including Emericellopsis atlantica sp. nov. with signatures of a generalist lifestyle and marine biomass degradation.</title>
        <authorList>
            <person name="Hagestad O.C."/>
            <person name="Hou L."/>
            <person name="Andersen J.H."/>
            <person name="Hansen E.H."/>
            <person name="Altermark B."/>
            <person name="Li C."/>
            <person name="Kuhnert E."/>
            <person name="Cox R.J."/>
            <person name="Crous P.W."/>
            <person name="Spatafora J.W."/>
            <person name="Lail K."/>
            <person name="Amirebrahimi M."/>
            <person name="Lipzen A."/>
            <person name="Pangilinan J."/>
            <person name="Andreopoulos W."/>
            <person name="Hayes R.D."/>
            <person name="Ng V."/>
            <person name="Grigoriev I.V."/>
            <person name="Jackson S.A."/>
            <person name="Sutton T.D.S."/>
            <person name="Dobson A.D.W."/>
            <person name="Rama T."/>
        </authorList>
    </citation>
    <scope>NUCLEOTIDE SEQUENCE</scope>
    <source>
        <strain evidence="6">TRa018bII</strain>
    </source>
</reference>
<dbReference type="Gene3D" id="1.25.40.20">
    <property type="entry name" value="Ankyrin repeat-containing domain"/>
    <property type="match status" value="4"/>
</dbReference>
<protein>
    <submittedName>
        <fullName evidence="6">Ankyrin repeat-containing domain protein</fullName>
    </submittedName>
</protein>
<feature type="repeat" description="ANK" evidence="3">
    <location>
        <begin position="1167"/>
        <end position="1189"/>
    </location>
</feature>
<feature type="repeat" description="ANK" evidence="3">
    <location>
        <begin position="763"/>
        <end position="795"/>
    </location>
</feature>
<dbReference type="Pfam" id="PF22939">
    <property type="entry name" value="WHD_GPIID"/>
    <property type="match status" value="1"/>
</dbReference>
<dbReference type="Pfam" id="PF12796">
    <property type="entry name" value="Ank_2"/>
    <property type="match status" value="4"/>
</dbReference>
<dbReference type="EMBL" id="MU251516">
    <property type="protein sequence ID" value="KAG9233081.1"/>
    <property type="molecule type" value="Genomic_DNA"/>
</dbReference>
<proteinExistence type="predicted"/>
<dbReference type="Gene3D" id="3.40.50.300">
    <property type="entry name" value="P-loop containing nucleotide triphosphate hydrolases"/>
    <property type="match status" value="1"/>
</dbReference>
<dbReference type="Pfam" id="PF24883">
    <property type="entry name" value="NPHP3_N"/>
    <property type="match status" value="1"/>
</dbReference>
<evidence type="ECO:0000256" key="3">
    <source>
        <dbReference type="PROSITE-ProRule" id="PRU00023"/>
    </source>
</evidence>
<dbReference type="Proteomes" id="UP000824998">
    <property type="component" value="Unassembled WGS sequence"/>
</dbReference>
<dbReference type="PANTHER" id="PTHR24198:SF165">
    <property type="entry name" value="ANKYRIN REPEAT-CONTAINING PROTEIN-RELATED"/>
    <property type="match status" value="1"/>
</dbReference>
<dbReference type="PANTHER" id="PTHR24198">
    <property type="entry name" value="ANKYRIN REPEAT AND PROTEIN KINASE DOMAIN-CONTAINING PROTEIN"/>
    <property type="match status" value="1"/>
</dbReference>
<dbReference type="InterPro" id="IPR054471">
    <property type="entry name" value="GPIID_WHD"/>
</dbReference>
<feature type="repeat" description="ANK" evidence="3">
    <location>
        <begin position="1016"/>
        <end position="1048"/>
    </location>
</feature>
<accession>A0A9P7YGP1</accession>
<keyword evidence="2 3" id="KW-0040">ANK repeat</keyword>
<comment type="caution">
    <text evidence="6">The sequence shown here is derived from an EMBL/GenBank/DDBJ whole genome shotgun (WGS) entry which is preliminary data.</text>
</comment>
<sequence>MDPLSVTASVIAILDFSNKIASFIKTALKAGKEKEKFLDTIFSTQDVIENIKQNLDELRSNPKNEPWYVRLGGATHNGHESSLMKLKRTVEDMASMIVIPKKRLKRHISSFKWAMKTKKDFEALLQQADNYTKAVHVIMTSTHTSIGLAHKGMTEKMGEDDRKERDDRERRDMQDWFSQLDFKKRTRDILEQTDPSTRTGKWFLDLPEVRTWQKGDLAMLKCYGGISMGKTVLSAIVVNHLWESRLGVPVLCLYLEYNDPKSTKPRQLLSSLLRQLIQFEQFTVSSKMKEIYKKATGGRSADDNEIIELFQNAVQCFKRVYVVADGLDGDKDCSFWIEKILPTLAPGKLRLLTTSRIVDVMSDYFVKCNICHGTCGLHGTGRDDCVYYQCLDCREKRFDICRLCKEKNEVCGVDPNHNIGNPRYIEMEIRIPTADLKTLVAAEITKMMPLQGGDSPVQHPKRASNQLGEQCQQSHEFMSEVVTAIADNSEGSFRIAELLVASIADLPTKWDFTKALKKLKVRQYDFSEIMDLLYDETVEHRIKQQKPATAALAMKTLAYVSGAHRTLQLKELQHALAVDLDDPNPKHNESAEPDLQVIVKATQGLIKVDRIGRQFIRPDHSILAVYLHKHEDQLKTPGTELARVCLAYLKFDLFAKPCQPLERFKDKERSHSFLGYALEHWGDHVREAGESLKAEAVEYLQNKDRVAAYIQAAWAADTEEREKWDVRRDVHPFHICAWFGMDPLIFTLDPTRRLSLDIPEGTYGQTPLMYACRRGHVATARFLLENGASVNIISERGRTALFEAVIATKRDVVKLLAGSRLVREKLAVNSQNPQMFGRTALMVACRLGYEDIAKLLLEHEDILVNLQESNGWTALSLATSYTPSDPLDSEKHAHLIDLLLAMPGIEINRPENEGRSALLAGIEKNAINSVTIATKLLQNGADPNMADKRGVAPCLRAILTGNFELVQVLLEHPHIDLDCVDEIGRTLMHGAAEHGSREMIELLVERRLLIDVQDKLGMTSLHTASRFNNEEAARTLLSHRANPNIEDNMGRTSSTVASQYGHTQLANIIKDESIHAGISALHLLNVEIQPFWSLVKLHSWQQIIHRLPLDNANTTADAKEPGTNNTALHCMIRDYKEDGPSWEIEREAVFRALLGSGKVDRIARNQDHRTPLHVAAECGNIKAAEILLELPDIEMNLLDRCGYTALTIAQLNWNYPIAMRLIEAGADIKARPMSDPELHMLLFAAIDLDSPVAVGRLIQAGADRMAQDDRGRTADMLALQRGNKKLLSVLRDNRSFVFDVTRFGKKATGKMSVSTEANQVEKSPTNKVAVSTSKVQVQEATKIERRATNTVSVSTIEIQIQEQGNELEPKEVLRSRESETVQGKENVYSQRSFSKVAALLHGVDVPSTNCSVSEYMYQSPSPVDGFPGRTEAWDGIPASRVAG</sequence>
<dbReference type="OrthoDB" id="195446at2759"/>
<dbReference type="InterPro" id="IPR036770">
    <property type="entry name" value="Ankyrin_rpt-contain_sf"/>
</dbReference>
<evidence type="ECO:0000313" key="6">
    <source>
        <dbReference type="EMBL" id="KAG9233081.1"/>
    </source>
</evidence>
<gene>
    <name evidence="6" type="ORF">BJ875DRAFT_496933</name>
</gene>
<evidence type="ECO:0000259" key="4">
    <source>
        <dbReference type="Pfam" id="PF22939"/>
    </source>
</evidence>
<evidence type="ECO:0000256" key="1">
    <source>
        <dbReference type="ARBA" id="ARBA00022737"/>
    </source>
</evidence>
<name>A0A9P7YGP1_9HELO</name>
<feature type="repeat" description="ANK" evidence="3">
    <location>
        <begin position="983"/>
        <end position="1015"/>
    </location>
</feature>
<keyword evidence="1" id="KW-0677">Repeat</keyword>
<feature type="domain" description="Nephrocystin 3-like N-terminal" evidence="5">
    <location>
        <begin position="199"/>
        <end position="356"/>
    </location>
</feature>